<gene>
    <name evidence="1" type="ORF">K469DRAFT_692117</name>
</gene>
<reference evidence="1" key="1">
    <citation type="journal article" date="2020" name="Stud. Mycol.">
        <title>101 Dothideomycetes genomes: a test case for predicting lifestyles and emergence of pathogens.</title>
        <authorList>
            <person name="Haridas S."/>
            <person name="Albert R."/>
            <person name="Binder M."/>
            <person name="Bloem J."/>
            <person name="Labutti K."/>
            <person name="Salamov A."/>
            <person name="Andreopoulos B."/>
            <person name="Baker S."/>
            <person name="Barry K."/>
            <person name="Bills G."/>
            <person name="Bluhm B."/>
            <person name="Cannon C."/>
            <person name="Castanera R."/>
            <person name="Culley D."/>
            <person name="Daum C."/>
            <person name="Ezra D."/>
            <person name="Gonzalez J."/>
            <person name="Henrissat B."/>
            <person name="Kuo A."/>
            <person name="Liang C."/>
            <person name="Lipzen A."/>
            <person name="Lutzoni F."/>
            <person name="Magnuson J."/>
            <person name="Mondo S."/>
            <person name="Nolan M."/>
            <person name="Ohm R."/>
            <person name="Pangilinan J."/>
            <person name="Park H.-J."/>
            <person name="Ramirez L."/>
            <person name="Alfaro M."/>
            <person name="Sun H."/>
            <person name="Tritt A."/>
            <person name="Yoshinaga Y."/>
            <person name="Zwiers L.-H."/>
            <person name="Turgeon B."/>
            <person name="Goodwin S."/>
            <person name="Spatafora J."/>
            <person name="Crous P."/>
            <person name="Grigoriev I."/>
        </authorList>
    </citation>
    <scope>NUCLEOTIDE SEQUENCE</scope>
    <source>
        <strain evidence="1">CBS 207.26</strain>
    </source>
</reference>
<sequence>MKHSILPIKHFDPPILVSVKFPLTIYAQQWKGVWREVFLLLWREGQWLRQGLFTPRQKEWTSTGERTWVCVLYIPVNESICLLMAELESFSVKVPVEMASQSRSALPSVKGIRLATFTDLPSIANVEQTGDDELETQSLFHGSASLQLRIKWAFYEWQGVLEHYDYWIVIVVDDRLEGDGNVAPNSTRATKKTARTGVVGVAAVILPPDSPRCGQFKPSATKVPCTFSSTEAECIGSQNWAVLSLAFLHAYGRQLADIDQCQLVVTPEDTTKGYYDRQGLKYFGHSMPLKVDGYEVPIHHLYQAMGKSTRTTPPSNTFVLRRMLDSIEKWFEDLPKLETNLIFHQPVSMCKKFPSNAMAFITALAMGGRMQRTYIKQQAVEDMQLSATFTQTRTLPATKLSAMGQRRGLMLVLHVHFKSAQIYYRS</sequence>
<organism evidence="1 2">
    <name type="scientific">Zopfia rhizophila CBS 207.26</name>
    <dbReference type="NCBI Taxonomy" id="1314779"/>
    <lineage>
        <taxon>Eukaryota</taxon>
        <taxon>Fungi</taxon>
        <taxon>Dikarya</taxon>
        <taxon>Ascomycota</taxon>
        <taxon>Pezizomycotina</taxon>
        <taxon>Dothideomycetes</taxon>
        <taxon>Dothideomycetes incertae sedis</taxon>
        <taxon>Zopfiaceae</taxon>
        <taxon>Zopfia</taxon>
    </lineage>
</organism>
<accession>A0A6A6DSP5</accession>
<evidence type="ECO:0000313" key="1">
    <source>
        <dbReference type="EMBL" id="KAF2181238.1"/>
    </source>
</evidence>
<keyword evidence="2" id="KW-1185">Reference proteome</keyword>
<evidence type="ECO:0000313" key="2">
    <source>
        <dbReference type="Proteomes" id="UP000800200"/>
    </source>
</evidence>
<dbReference type="EMBL" id="ML994653">
    <property type="protein sequence ID" value="KAF2181238.1"/>
    <property type="molecule type" value="Genomic_DNA"/>
</dbReference>
<dbReference type="AlphaFoldDB" id="A0A6A6DSP5"/>
<proteinExistence type="predicted"/>
<protein>
    <submittedName>
        <fullName evidence="1">Uncharacterized protein</fullName>
    </submittedName>
</protein>
<name>A0A6A6DSP5_9PEZI</name>
<dbReference type="Proteomes" id="UP000800200">
    <property type="component" value="Unassembled WGS sequence"/>
</dbReference>